<dbReference type="InterPro" id="IPR004045">
    <property type="entry name" value="Glutathione_S-Trfase_N"/>
</dbReference>
<dbReference type="PANTHER" id="PTHR44051">
    <property type="entry name" value="GLUTATHIONE S-TRANSFERASE-RELATED"/>
    <property type="match status" value="1"/>
</dbReference>
<dbReference type="PROSITE" id="PS50405">
    <property type="entry name" value="GST_CTER"/>
    <property type="match status" value="1"/>
</dbReference>
<dbReference type="Gene3D" id="3.40.30.10">
    <property type="entry name" value="Glutaredoxin"/>
    <property type="match status" value="1"/>
</dbReference>
<dbReference type="SUPFAM" id="SSF47616">
    <property type="entry name" value="GST C-terminal domain-like"/>
    <property type="match status" value="1"/>
</dbReference>
<keyword evidence="3" id="KW-0808">Transferase</keyword>
<evidence type="ECO:0000313" key="4">
    <source>
        <dbReference type="Proteomes" id="UP000581135"/>
    </source>
</evidence>
<reference evidence="3 4" key="1">
    <citation type="submission" date="2020-08" db="EMBL/GenBank/DDBJ databases">
        <title>Genomic Encyclopedia of Type Strains, Phase III (KMG-III): the genomes of soil and plant-associated and newly described type strains.</title>
        <authorList>
            <person name="Whitman W."/>
        </authorList>
    </citation>
    <scope>NUCLEOTIDE SEQUENCE [LARGE SCALE GENOMIC DNA]</scope>
    <source>
        <strain evidence="3 4">CECT 8803</strain>
    </source>
</reference>
<dbReference type="PROSITE" id="PS50404">
    <property type="entry name" value="GST_NTER"/>
    <property type="match status" value="1"/>
</dbReference>
<evidence type="ECO:0000313" key="3">
    <source>
        <dbReference type="EMBL" id="MBB3066562.1"/>
    </source>
</evidence>
<dbReference type="AlphaFoldDB" id="A0A839SVQ5"/>
<dbReference type="InterPro" id="IPR010987">
    <property type="entry name" value="Glutathione-S-Trfase_C-like"/>
</dbReference>
<feature type="domain" description="GST C-terminal" evidence="2">
    <location>
        <begin position="85"/>
        <end position="218"/>
    </location>
</feature>
<dbReference type="Proteomes" id="UP000581135">
    <property type="component" value="Unassembled WGS sequence"/>
</dbReference>
<sequence>MRTLYHLWLDSGSRKIRILLKEKGLDFQMKVEKLWERREEFLRLSPSGELPVLIEENGISLPGQNVITEYLEEAFPEPSLLGGSDPLDRAEVRRVAQWFDVKFRQEVTDNLVEEKVMKRFLRLGAPEAAAIRAGHANIHYHLDYIAWLSERRKWLAGDHFSLADVAAASQLSCLDYLGDVPWEKHEAAKDWYARVKSRPSVQPLLADRIPGLLPPAHYADLDF</sequence>
<feature type="domain" description="GST N-terminal" evidence="1">
    <location>
        <begin position="1"/>
        <end position="79"/>
    </location>
</feature>
<protein>
    <submittedName>
        <fullName evidence="3">Glutathione S-transferase</fullName>
        <ecNumber evidence="3">2.5.1.18</ecNumber>
    </submittedName>
</protein>
<dbReference type="EMBL" id="JACHXA010000009">
    <property type="protein sequence ID" value="MBB3066562.1"/>
    <property type="molecule type" value="Genomic_DNA"/>
</dbReference>
<gene>
    <name evidence="3" type="ORF">FHR98_002870</name>
</gene>
<dbReference type="InterPro" id="IPR036249">
    <property type="entry name" value="Thioredoxin-like_sf"/>
</dbReference>
<accession>A0A839SVQ5</accession>
<dbReference type="Pfam" id="PF00043">
    <property type="entry name" value="GST_C"/>
    <property type="match status" value="1"/>
</dbReference>
<comment type="caution">
    <text evidence="3">The sequence shown here is derived from an EMBL/GenBank/DDBJ whole genome shotgun (WGS) entry which is preliminary data.</text>
</comment>
<keyword evidence="4" id="KW-1185">Reference proteome</keyword>
<dbReference type="InterPro" id="IPR036282">
    <property type="entry name" value="Glutathione-S-Trfase_C_sf"/>
</dbReference>
<proteinExistence type="predicted"/>
<dbReference type="Gene3D" id="1.20.1050.10">
    <property type="match status" value="1"/>
</dbReference>
<dbReference type="CDD" id="cd00570">
    <property type="entry name" value="GST_N_family"/>
    <property type="match status" value="1"/>
</dbReference>
<dbReference type="GO" id="GO:0004364">
    <property type="term" value="F:glutathione transferase activity"/>
    <property type="evidence" value="ECO:0007669"/>
    <property type="project" value="UniProtKB-EC"/>
</dbReference>
<dbReference type="EC" id="2.5.1.18" evidence="3"/>
<dbReference type="SFLD" id="SFLDG00358">
    <property type="entry name" value="Main_(cytGST)"/>
    <property type="match status" value="1"/>
</dbReference>
<dbReference type="PANTHER" id="PTHR44051:SF8">
    <property type="entry name" value="GLUTATHIONE S-TRANSFERASE GSTA"/>
    <property type="match status" value="1"/>
</dbReference>
<evidence type="ECO:0000259" key="2">
    <source>
        <dbReference type="PROSITE" id="PS50405"/>
    </source>
</evidence>
<dbReference type="SFLD" id="SFLDS00019">
    <property type="entry name" value="Glutathione_Transferase_(cytos"/>
    <property type="match status" value="1"/>
</dbReference>
<evidence type="ECO:0000259" key="1">
    <source>
        <dbReference type="PROSITE" id="PS50404"/>
    </source>
</evidence>
<dbReference type="RefSeq" id="WP_183417394.1">
    <property type="nucleotide sequence ID" value="NZ_JACHXA010000009.1"/>
</dbReference>
<dbReference type="SUPFAM" id="SSF52833">
    <property type="entry name" value="Thioredoxin-like"/>
    <property type="match status" value="1"/>
</dbReference>
<dbReference type="Pfam" id="PF13409">
    <property type="entry name" value="GST_N_2"/>
    <property type="match status" value="1"/>
</dbReference>
<dbReference type="InterPro" id="IPR004046">
    <property type="entry name" value="GST_C"/>
</dbReference>
<organism evidence="3 4">
    <name type="scientific">Limibacillus halophilus</name>
    <dbReference type="NCBI Taxonomy" id="1579333"/>
    <lineage>
        <taxon>Bacteria</taxon>
        <taxon>Pseudomonadati</taxon>
        <taxon>Pseudomonadota</taxon>
        <taxon>Alphaproteobacteria</taxon>
        <taxon>Rhodospirillales</taxon>
        <taxon>Rhodovibrionaceae</taxon>
        <taxon>Limibacillus</taxon>
    </lineage>
</organism>
<dbReference type="CDD" id="cd00299">
    <property type="entry name" value="GST_C_family"/>
    <property type="match status" value="1"/>
</dbReference>
<dbReference type="InterPro" id="IPR040079">
    <property type="entry name" value="Glutathione_S-Trfase"/>
</dbReference>
<name>A0A839SVQ5_9PROT</name>